<sequence>MIKSLNVGRRFTPIWNHLIMRPGILPQSFHRPFTSPTTSPPVDVNPVAEVSNDELSLTSPCQHNAETGRIANESLKDFRAFWATRKARSSEIDDDVELCALHPSKREQGNFRDGLEGGDADLRSQRR</sequence>
<reference evidence="1" key="1">
    <citation type="submission" date="2024-02" db="EMBL/GenBank/DDBJ databases">
        <title>Metagenome Assembled Genome of Zalaria obscura JY119.</title>
        <authorList>
            <person name="Vighnesh L."/>
            <person name="Jagadeeshwari U."/>
            <person name="Venkata Ramana C."/>
            <person name="Sasikala C."/>
        </authorList>
    </citation>
    <scope>NUCLEOTIDE SEQUENCE</scope>
    <source>
        <strain evidence="1">JY119</strain>
    </source>
</reference>
<evidence type="ECO:0000313" key="2">
    <source>
        <dbReference type="Proteomes" id="UP001320706"/>
    </source>
</evidence>
<proteinExistence type="predicted"/>
<accession>A0ACC3SA10</accession>
<protein>
    <submittedName>
        <fullName evidence="1">Uncharacterized protein</fullName>
    </submittedName>
</protein>
<comment type="caution">
    <text evidence="1">The sequence shown here is derived from an EMBL/GenBank/DDBJ whole genome shotgun (WGS) entry which is preliminary data.</text>
</comment>
<gene>
    <name evidence="1" type="ORF">M8818_005155</name>
</gene>
<dbReference type="Proteomes" id="UP001320706">
    <property type="component" value="Unassembled WGS sequence"/>
</dbReference>
<organism evidence="1 2">
    <name type="scientific">Zalaria obscura</name>
    <dbReference type="NCBI Taxonomy" id="2024903"/>
    <lineage>
        <taxon>Eukaryota</taxon>
        <taxon>Fungi</taxon>
        <taxon>Dikarya</taxon>
        <taxon>Ascomycota</taxon>
        <taxon>Pezizomycotina</taxon>
        <taxon>Dothideomycetes</taxon>
        <taxon>Dothideomycetidae</taxon>
        <taxon>Dothideales</taxon>
        <taxon>Zalariaceae</taxon>
        <taxon>Zalaria</taxon>
    </lineage>
</organism>
<name>A0ACC3SA10_9PEZI</name>
<dbReference type="EMBL" id="JAMKPW020000028">
    <property type="protein sequence ID" value="KAK8204310.1"/>
    <property type="molecule type" value="Genomic_DNA"/>
</dbReference>
<keyword evidence="2" id="KW-1185">Reference proteome</keyword>
<evidence type="ECO:0000313" key="1">
    <source>
        <dbReference type="EMBL" id="KAK8204310.1"/>
    </source>
</evidence>